<accession>A0A4Z0GZP8</accession>
<dbReference type="Pfam" id="PF07995">
    <property type="entry name" value="GSDH"/>
    <property type="match status" value="1"/>
</dbReference>
<evidence type="ECO:0000259" key="1">
    <source>
        <dbReference type="Pfam" id="PF07995"/>
    </source>
</evidence>
<dbReference type="PANTHER" id="PTHR19328">
    <property type="entry name" value="HEDGEHOG-INTERACTING PROTEIN"/>
    <property type="match status" value="1"/>
</dbReference>
<gene>
    <name evidence="2" type="ORF">E4663_11330</name>
</gene>
<sequence length="341" mass="38131">MKSIAWLFLVVFLVSCQPTVEEKQTGSSVVVDQLQSPWDIEHHDGQFMISERDGTIVTWSEGTQLQRDEVLTNEEISQIGEGGLLGFRLHPQFATNQLAFAYHSYMKNDEVKNRFIVLKKETEAWREVEVLLDDIPGARFHNGGRVEIGPDEKLYVTTGDSLVEQLAQQKDSLAGKILRMNLDGTIPEDNPFDDSYVFSFGHRNPQGLAWSDSGELFASEHGPDAHDEINLIESGQNYGWPLFVGEENDESVTAPIFQTGDKTWAPSGLAVYKDKLWVATLRGTAVRTLSFSGEDPTVVSDDNGRVRDVEHIDGELFFITNNTDGRGNPVDGDDRLIRLSK</sequence>
<reference evidence="2 3" key="1">
    <citation type="journal article" date="2003" name="Int. J. Syst. Evol. Microbiol.">
        <title>Halobacillus salinus sp. nov., isolated from a salt lake on the coast of the East Sea in Korea.</title>
        <authorList>
            <person name="Yoon J.H."/>
            <person name="Kang K.H."/>
            <person name="Park Y.H."/>
        </authorList>
    </citation>
    <scope>NUCLEOTIDE SEQUENCE [LARGE SCALE GENOMIC DNA]</scope>
    <source>
        <strain evidence="2 3">HSL-3</strain>
    </source>
</reference>
<dbReference type="Gene3D" id="2.120.10.30">
    <property type="entry name" value="TolB, C-terminal domain"/>
    <property type="match status" value="1"/>
</dbReference>
<dbReference type="SUPFAM" id="SSF50952">
    <property type="entry name" value="Soluble quinoprotein glucose dehydrogenase"/>
    <property type="match status" value="1"/>
</dbReference>
<feature type="domain" description="Glucose/Sorbosone dehydrogenase" evidence="1">
    <location>
        <begin position="34"/>
        <end position="326"/>
    </location>
</feature>
<evidence type="ECO:0000313" key="2">
    <source>
        <dbReference type="EMBL" id="TGB02743.1"/>
    </source>
</evidence>
<evidence type="ECO:0000313" key="3">
    <source>
        <dbReference type="Proteomes" id="UP000297982"/>
    </source>
</evidence>
<dbReference type="AlphaFoldDB" id="A0A4Z0GZP8"/>
<dbReference type="Proteomes" id="UP000297982">
    <property type="component" value="Unassembled WGS sequence"/>
</dbReference>
<dbReference type="RefSeq" id="WP_135327699.1">
    <property type="nucleotide sequence ID" value="NZ_SRJC01000002.1"/>
</dbReference>
<dbReference type="PANTHER" id="PTHR19328:SF13">
    <property type="entry name" value="HIPL1 PROTEIN"/>
    <property type="match status" value="1"/>
</dbReference>
<dbReference type="InterPro" id="IPR011041">
    <property type="entry name" value="Quinoprot_gluc/sorb_DH_b-prop"/>
</dbReference>
<keyword evidence="3" id="KW-1185">Reference proteome</keyword>
<protein>
    <submittedName>
        <fullName evidence="2">Quinoprotein glucose dehydrogenase</fullName>
    </submittedName>
</protein>
<name>A0A4Z0GZP8_9BACI</name>
<dbReference type="InterPro" id="IPR011042">
    <property type="entry name" value="6-blade_b-propeller_TolB-like"/>
</dbReference>
<proteinExistence type="predicted"/>
<dbReference type="InterPro" id="IPR012938">
    <property type="entry name" value="Glc/Sorbosone_DH"/>
</dbReference>
<organism evidence="2 3">
    <name type="scientific">Halobacillus salinus</name>
    <dbReference type="NCBI Taxonomy" id="192814"/>
    <lineage>
        <taxon>Bacteria</taxon>
        <taxon>Bacillati</taxon>
        <taxon>Bacillota</taxon>
        <taxon>Bacilli</taxon>
        <taxon>Bacillales</taxon>
        <taxon>Bacillaceae</taxon>
        <taxon>Halobacillus</taxon>
    </lineage>
</organism>
<dbReference type="PROSITE" id="PS51257">
    <property type="entry name" value="PROKAR_LIPOPROTEIN"/>
    <property type="match status" value="1"/>
</dbReference>
<comment type="caution">
    <text evidence="2">The sequence shown here is derived from an EMBL/GenBank/DDBJ whole genome shotgun (WGS) entry which is preliminary data.</text>
</comment>
<dbReference type="EMBL" id="SRJC01000002">
    <property type="protein sequence ID" value="TGB02743.1"/>
    <property type="molecule type" value="Genomic_DNA"/>
</dbReference>